<keyword evidence="6" id="KW-1185">Reference proteome</keyword>
<dbReference type="InterPro" id="IPR001647">
    <property type="entry name" value="HTH_TetR"/>
</dbReference>
<proteinExistence type="predicted"/>
<evidence type="ECO:0000259" key="4">
    <source>
        <dbReference type="PROSITE" id="PS50977"/>
    </source>
</evidence>
<feature type="region of interest" description="Disordered" evidence="3">
    <location>
        <begin position="1"/>
        <end position="38"/>
    </location>
</feature>
<evidence type="ECO:0000313" key="6">
    <source>
        <dbReference type="Proteomes" id="UP001169764"/>
    </source>
</evidence>
<feature type="domain" description="HTH tetR-type" evidence="4">
    <location>
        <begin position="38"/>
        <end position="98"/>
    </location>
</feature>
<gene>
    <name evidence="5" type="ORF">Q4F19_09265</name>
</gene>
<sequence>MKTQANQTRADPAPERSCVDSKPATHNLSGQRLGRKGQETRERIIKTMEKLLDDPDAVPITLSAIAREAGMGMSALYLYFPDIGDLLLAVLRRSADQQGDAFVDCLQVRWPDDQLRERSVAFVRAHFDFWQRHARLMQMRNNFADAGDERLTAYRQETSAPLIALLHQQMWPAAEPPGEGDTESIDCATVLFTGLERVATVLINPNFAANARLEGEDARLTYIVRLARAEARLVEIAIREMRG</sequence>
<evidence type="ECO:0000256" key="3">
    <source>
        <dbReference type="SAM" id="MobiDB-lite"/>
    </source>
</evidence>
<dbReference type="Proteomes" id="UP001169764">
    <property type="component" value="Unassembled WGS sequence"/>
</dbReference>
<evidence type="ECO:0000313" key="5">
    <source>
        <dbReference type="EMBL" id="MDO6414568.1"/>
    </source>
</evidence>
<protein>
    <submittedName>
        <fullName evidence="5">TetR/AcrR family transcriptional regulator</fullName>
    </submittedName>
</protein>
<comment type="caution">
    <text evidence="5">The sequence shown here is derived from an EMBL/GenBank/DDBJ whole genome shotgun (WGS) entry which is preliminary data.</text>
</comment>
<name>A0ABT8Y9Q6_9SPHN</name>
<dbReference type="PROSITE" id="PS50977">
    <property type="entry name" value="HTH_TETR_2"/>
    <property type="match status" value="1"/>
</dbReference>
<evidence type="ECO:0000256" key="1">
    <source>
        <dbReference type="ARBA" id="ARBA00023125"/>
    </source>
</evidence>
<dbReference type="InterPro" id="IPR009057">
    <property type="entry name" value="Homeodomain-like_sf"/>
</dbReference>
<accession>A0ABT8Y9Q6</accession>
<feature type="DNA-binding region" description="H-T-H motif" evidence="2">
    <location>
        <begin position="61"/>
        <end position="80"/>
    </location>
</feature>
<dbReference type="Pfam" id="PF00440">
    <property type="entry name" value="TetR_N"/>
    <property type="match status" value="1"/>
</dbReference>
<organism evidence="5 6">
    <name type="scientific">Sphingomonas natans</name>
    <dbReference type="NCBI Taxonomy" id="3063330"/>
    <lineage>
        <taxon>Bacteria</taxon>
        <taxon>Pseudomonadati</taxon>
        <taxon>Pseudomonadota</taxon>
        <taxon>Alphaproteobacteria</taxon>
        <taxon>Sphingomonadales</taxon>
        <taxon>Sphingomonadaceae</taxon>
        <taxon>Sphingomonas</taxon>
    </lineage>
</organism>
<reference evidence="5" key="1">
    <citation type="submission" date="2023-07" db="EMBL/GenBank/DDBJ databases">
        <authorList>
            <person name="Kim M."/>
        </authorList>
    </citation>
    <scope>NUCLEOTIDE SEQUENCE</scope>
    <source>
        <strain evidence="5">BIUV-7</strain>
    </source>
</reference>
<keyword evidence="1 2" id="KW-0238">DNA-binding</keyword>
<dbReference type="SUPFAM" id="SSF46689">
    <property type="entry name" value="Homeodomain-like"/>
    <property type="match status" value="1"/>
</dbReference>
<dbReference type="EMBL" id="JAUOTP010000003">
    <property type="protein sequence ID" value="MDO6414568.1"/>
    <property type="molecule type" value="Genomic_DNA"/>
</dbReference>
<evidence type="ECO:0000256" key="2">
    <source>
        <dbReference type="PROSITE-ProRule" id="PRU00335"/>
    </source>
</evidence>
<dbReference type="Gene3D" id="1.10.357.10">
    <property type="entry name" value="Tetracycline Repressor, domain 2"/>
    <property type="match status" value="1"/>
</dbReference>